<reference evidence="5 6" key="1">
    <citation type="submission" date="2020-05" db="EMBL/GenBank/DDBJ databases">
        <authorList>
            <person name="Kim M.K."/>
        </authorList>
    </citation>
    <scope>NUCLEOTIDE SEQUENCE [LARGE SCALE GENOMIC DNA]</scope>
    <source>
        <strain evidence="5 6">BT25</strain>
    </source>
</reference>
<dbReference type="AlphaFoldDB" id="A0A849VUN7"/>
<keyword evidence="3" id="KW-0804">Transcription</keyword>
<dbReference type="SMART" id="SM00342">
    <property type="entry name" value="HTH_ARAC"/>
    <property type="match status" value="1"/>
</dbReference>
<dbReference type="PROSITE" id="PS01124">
    <property type="entry name" value="HTH_ARAC_FAMILY_2"/>
    <property type="match status" value="1"/>
</dbReference>
<dbReference type="InterPro" id="IPR018062">
    <property type="entry name" value="HTH_AraC-typ_CS"/>
</dbReference>
<evidence type="ECO:0000256" key="2">
    <source>
        <dbReference type="ARBA" id="ARBA00023125"/>
    </source>
</evidence>
<dbReference type="InterPro" id="IPR018060">
    <property type="entry name" value="HTH_AraC"/>
</dbReference>
<evidence type="ECO:0000256" key="3">
    <source>
        <dbReference type="ARBA" id="ARBA00023163"/>
    </source>
</evidence>
<dbReference type="Proteomes" id="UP000550508">
    <property type="component" value="Unassembled WGS sequence"/>
</dbReference>
<dbReference type="InterPro" id="IPR009057">
    <property type="entry name" value="Homeodomain-like_sf"/>
</dbReference>
<protein>
    <submittedName>
        <fullName evidence="5">Helix-turn-helix transcriptional regulator</fullName>
    </submittedName>
</protein>
<dbReference type="GO" id="GO:0003700">
    <property type="term" value="F:DNA-binding transcription factor activity"/>
    <property type="evidence" value="ECO:0007669"/>
    <property type="project" value="InterPro"/>
</dbReference>
<keyword evidence="1" id="KW-0805">Transcription regulation</keyword>
<comment type="caution">
    <text evidence="5">The sequence shown here is derived from an EMBL/GenBank/DDBJ whole genome shotgun (WGS) entry which is preliminary data.</text>
</comment>
<name>A0A849VUN7_9HYPH</name>
<dbReference type="EMBL" id="JABUMX010000003">
    <property type="protein sequence ID" value="NTS32329.1"/>
    <property type="molecule type" value="Genomic_DNA"/>
</dbReference>
<dbReference type="PANTHER" id="PTHR46796:SF14">
    <property type="entry name" value="TRANSCRIPTIONAL REGULATORY PROTEIN"/>
    <property type="match status" value="1"/>
</dbReference>
<evidence type="ECO:0000313" key="6">
    <source>
        <dbReference type="Proteomes" id="UP000550508"/>
    </source>
</evidence>
<proteinExistence type="predicted"/>
<evidence type="ECO:0000313" key="5">
    <source>
        <dbReference type="EMBL" id="NTS32329.1"/>
    </source>
</evidence>
<accession>A0A849VUN7</accession>
<dbReference type="InterPro" id="IPR050204">
    <property type="entry name" value="AraC_XylS_family_regulators"/>
</dbReference>
<dbReference type="PANTHER" id="PTHR46796">
    <property type="entry name" value="HTH-TYPE TRANSCRIPTIONAL ACTIVATOR RHAS-RELATED"/>
    <property type="match status" value="1"/>
</dbReference>
<evidence type="ECO:0000256" key="1">
    <source>
        <dbReference type="ARBA" id="ARBA00023015"/>
    </source>
</evidence>
<dbReference type="SUPFAM" id="SSF46689">
    <property type="entry name" value="Homeodomain-like"/>
    <property type="match status" value="2"/>
</dbReference>
<dbReference type="Gene3D" id="1.10.10.60">
    <property type="entry name" value="Homeodomain-like"/>
    <property type="match status" value="1"/>
</dbReference>
<gene>
    <name evidence="5" type="ORF">HQ945_13795</name>
</gene>
<evidence type="ECO:0000259" key="4">
    <source>
        <dbReference type="PROSITE" id="PS01124"/>
    </source>
</evidence>
<sequence>MSHITLQDATFGRLKWRHDDNGIPVQLEQADGYMICYQRNHLPARPRWIDGKPVTSVSLDPGEFLLLDLRRRYTAVEAGDVDCVSMFAPHASITEFHQENDLAPFSTLRDRDVFGYSDIIVRNLMECFVPAFERPEAASRLFLDQLTITLLSHLTMFYGEQATEFRAVKGGLAPRQERRVKDLLLANLKGDIGLDVLAKETGLSRAHLARSFKISTGRSPMMWLQNQRLEKAVTLLLGTSLTIQAIADDCGFADHSHLTKVFLKRFKASPGEWRRKHKL</sequence>
<dbReference type="PROSITE" id="PS00041">
    <property type="entry name" value="HTH_ARAC_FAMILY_1"/>
    <property type="match status" value="1"/>
</dbReference>
<organism evidence="5 6">
    <name type="scientific">Phyllobacterium pellucidum</name>
    <dbReference type="NCBI Taxonomy" id="2740464"/>
    <lineage>
        <taxon>Bacteria</taxon>
        <taxon>Pseudomonadati</taxon>
        <taxon>Pseudomonadota</taxon>
        <taxon>Alphaproteobacteria</taxon>
        <taxon>Hyphomicrobiales</taxon>
        <taxon>Phyllobacteriaceae</taxon>
        <taxon>Phyllobacterium</taxon>
    </lineage>
</organism>
<keyword evidence="6" id="KW-1185">Reference proteome</keyword>
<dbReference type="Pfam" id="PF12833">
    <property type="entry name" value="HTH_18"/>
    <property type="match status" value="1"/>
</dbReference>
<keyword evidence="2" id="KW-0238">DNA-binding</keyword>
<feature type="domain" description="HTH araC/xylS-type" evidence="4">
    <location>
        <begin position="178"/>
        <end position="276"/>
    </location>
</feature>
<dbReference type="GO" id="GO:0043565">
    <property type="term" value="F:sequence-specific DNA binding"/>
    <property type="evidence" value="ECO:0007669"/>
    <property type="project" value="InterPro"/>
</dbReference>